<dbReference type="InterPro" id="IPR036366">
    <property type="entry name" value="PGBDSf"/>
</dbReference>
<gene>
    <name evidence="2" type="ORF">UFOPK2582_01541</name>
    <name evidence="3" type="ORF">UFOPK3914_01215</name>
</gene>
<dbReference type="InterPro" id="IPR036365">
    <property type="entry name" value="PGBD-like_sf"/>
</dbReference>
<feature type="domain" description="Peptidoglycan binding-like" evidence="1">
    <location>
        <begin position="6"/>
        <end position="62"/>
    </location>
</feature>
<dbReference type="EMBL" id="CAFBOG010000111">
    <property type="protein sequence ID" value="CAB4984474.1"/>
    <property type="molecule type" value="Genomic_DNA"/>
</dbReference>
<proteinExistence type="predicted"/>
<organism evidence="2">
    <name type="scientific">freshwater metagenome</name>
    <dbReference type="NCBI Taxonomy" id="449393"/>
    <lineage>
        <taxon>unclassified sequences</taxon>
        <taxon>metagenomes</taxon>
        <taxon>ecological metagenomes</taxon>
    </lineage>
</organism>
<evidence type="ECO:0000313" key="2">
    <source>
        <dbReference type="EMBL" id="CAB4713350.1"/>
    </source>
</evidence>
<dbReference type="InterPro" id="IPR002477">
    <property type="entry name" value="Peptidoglycan-bd-like"/>
</dbReference>
<dbReference type="EMBL" id="CAEZXS010000237">
    <property type="protein sequence ID" value="CAB4713350.1"/>
    <property type="molecule type" value="Genomic_DNA"/>
</dbReference>
<dbReference type="Gene3D" id="1.10.101.10">
    <property type="entry name" value="PGBD-like superfamily/PGBD"/>
    <property type="match status" value="2"/>
</dbReference>
<sequence length="317" mass="33675">MIAGSTGPDVADLQRRLQAAGFSISDDPGNFSSATQLAVREFQKASGLDPDGACDSTTWAALVETAFSIGDRLLCLRSPMMRGDDVSELQLRLGALGFDAGRVDGIFGPHTQQAIADFQRNAGLVSDKVCGPETVDSLVRLEGRGGSATVTGVRERDRLRRRLTDLTDLRVGLGSIGQIHPILSGFAAGLQGSGMSTLLLDDQDWSLQAEAVNLFSADLYLGFEVSDDAQADASYFSVPGYESDAGRRFAELIVRELPAAPGWGVGTVQGMRLQILRETRPPAVLLRLGPPAVLEASHALVIAALHRALEAWASDPC</sequence>
<dbReference type="AlphaFoldDB" id="A0A6J6QNE8"/>
<evidence type="ECO:0000313" key="3">
    <source>
        <dbReference type="EMBL" id="CAB4984474.1"/>
    </source>
</evidence>
<dbReference type="SUPFAM" id="SSF47090">
    <property type="entry name" value="PGBD-like"/>
    <property type="match status" value="2"/>
</dbReference>
<evidence type="ECO:0000259" key="1">
    <source>
        <dbReference type="Pfam" id="PF01471"/>
    </source>
</evidence>
<protein>
    <submittedName>
        <fullName evidence="2">Unannotated protein</fullName>
    </submittedName>
</protein>
<feature type="domain" description="Peptidoglycan binding-like" evidence="1">
    <location>
        <begin position="82"/>
        <end position="138"/>
    </location>
</feature>
<dbReference type="Pfam" id="PF01471">
    <property type="entry name" value="PG_binding_1"/>
    <property type="match status" value="2"/>
</dbReference>
<accession>A0A6J6QNE8</accession>
<name>A0A6J6QNE8_9ZZZZ</name>
<reference evidence="2" key="1">
    <citation type="submission" date="2020-05" db="EMBL/GenBank/DDBJ databases">
        <authorList>
            <person name="Chiriac C."/>
            <person name="Salcher M."/>
            <person name="Ghai R."/>
            <person name="Kavagutti S V."/>
        </authorList>
    </citation>
    <scope>NUCLEOTIDE SEQUENCE</scope>
</reference>